<evidence type="ECO:0000256" key="1">
    <source>
        <dbReference type="SAM" id="MobiDB-lite"/>
    </source>
</evidence>
<dbReference type="AlphaFoldDB" id="A0A4R4TE96"/>
<sequence length="551" mass="55655">MRSGQRVAVIAGTCAAVVSVLGFGAYSLLGGGDGEPEDGSNVAATSDGAGEDVDAGPPSAEEVLETSGAFLDAWAAGDAQAAAELTDDPEAAAAALAALVEEAAVSELTVTPEAPTGETVGFAVAAVVAYQEEEAVDPADWDYTSELTVTRDGDTGEPVVDWEPSVLHPDLAEGQSIVTGPVDELPPVEVLDAAGNELTAEDHPTLAPILEDLRERYAEQSGGSAGAATRIVDAEGETVEQLLALAEPTAGQVPTTIDPALQAAAEAAVADKSSASVVAIQPSTGAIQAIANAPADGFNTALEGSYAPGSTFKIVTASLLIDEGLASAGAPHPCPQYFEVGGWRFQNLDEFEIEGGTFADSFARSCNTAFISQAPELSDDALGNQARDAFGLGLTWQVGTTSMDGAVPTQSDAQMAASLIGQGGVRMNPMTMASVSATVRNGGFLQPYLVPQDFDNREFATADGLSAGTAEELRGLMNRTAANGTAAEAMAGIGGAVGAKTGSAEVDGQEKPNAWFTAYRDDLAVAAVVPDSGHGGSNAGPVVADVLRAAP</sequence>
<dbReference type="RefSeq" id="WP_132817818.1">
    <property type="nucleotide sequence ID" value="NZ_SMKI01000092.1"/>
</dbReference>
<dbReference type="GO" id="GO:0046677">
    <property type="term" value="P:response to antibiotic"/>
    <property type="evidence" value="ECO:0007669"/>
    <property type="project" value="InterPro"/>
</dbReference>
<dbReference type="InterPro" id="IPR007887">
    <property type="entry name" value="MecA_N"/>
</dbReference>
<evidence type="ECO:0000313" key="5">
    <source>
        <dbReference type="Proteomes" id="UP000295345"/>
    </source>
</evidence>
<dbReference type="SUPFAM" id="SSF56601">
    <property type="entry name" value="beta-lactamase/transpeptidase-like"/>
    <property type="match status" value="1"/>
</dbReference>
<dbReference type="Proteomes" id="UP000295345">
    <property type="component" value="Unassembled WGS sequence"/>
</dbReference>
<protein>
    <submittedName>
        <fullName evidence="4">Penicillin-binding protein</fullName>
    </submittedName>
</protein>
<feature type="domain" description="NTF2-like N-terminal transpeptidase" evidence="3">
    <location>
        <begin position="68"/>
        <end position="175"/>
    </location>
</feature>
<feature type="domain" description="Penicillin-binding protein transpeptidase" evidence="2">
    <location>
        <begin position="276"/>
        <end position="547"/>
    </location>
</feature>
<dbReference type="PANTHER" id="PTHR30627">
    <property type="entry name" value="PEPTIDOGLYCAN D,D-TRANSPEPTIDASE"/>
    <property type="match status" value="1"/>
</dbReference>
<accession>A0A4R4TE96</accession>
<dbReference type="Pfam" id="PF05223">
    <property type="entry name" value="MecA_N"/>
    <property type="match status" value="1"/>
</dbReference>
<dbReference type="GO" id="GO:0005886">
    <property type="term" value="C:plasma membrane"/>
    <property type="evidence" value="ECO:0007669"/>
    <property type="project" value="TreeGrafter"/>
</dbReference>
<dbReference type="GO" id="GO:0071972">
    <property type="term" value="F:peptidoglycan L,D-transpeptidase activity"/>
    <property type="evidence" value="ECO:0007669"/>
    <property type="project" value="TreeGrafter"/>
</dbReference>
<dbReference type="Pfam" id="PF00905">
    <property type="entry name" value="Transpeptidase"/>
    <property type="match status" value="1"/>
</dbReference>
<feature type="region of interest" description="Disordered" evidence="1">
    <location>
        <begin position="36"/>
        <end position="59"/>
    </location>
</feature>
<reference evidence="4 5" key="1">
    <citation type="submission" date="2019-03" db="EMBL/GenBank/DDBJ databases">
        <title>Draft genome sequences of novel Actinobacteria.</title>
        <authorList>
            <person name="Sahin N."/>
            <person name="Ay H."/>
            <person name="Saygin H."/>
        </authorList>
    </citation>
    <scope>NUCLEOTIDE SEQUENCE [LARGE SCALE GENOMIC DNA]</scope>
    <source>
        <strain evidence="4 5">DSM 41900</strain>
    </source>
</reference>
<dbReference type="InterPro" id="IPR050515">
    <property type="entry name" value="Beta-lactam/transpept"/>
</dbReference>
<dbReference type="GO" id="GO:0008658">
    <property type="term" value="F:penicillin binding"/>
    <property type="evidence" value="ECO:0007669"/>
    <property type="project" value="InterPro"/>
</dbReference>
<keyword evidence="5" id="KW-1185">Reference proteome</keyword>
<dbReference type="OrthoDB" id="5241017at2"/>
<evidence type="ECO:0000259" key="2">
    <source>
        <dbReference type="Pfam" id="PF00905"/>
    </source>
</evidence>
<dbReference type="InterPro" id="IPR012338">
    <property type="entry name" value="Beta-lactam/transpept-like"/>
</dbReference>
<comment type="caution">
    <text evidence="4">The sequence shown here is derived from an EMBL/GenBank/DDBJ whole genome shotgun (WGS) entry which is preliminary data.</text>
</comment>
<name>A0A4R4TE96_9ACTN</name>
<organism evidence="4 5">
    <name type="scientific">Streptomyces hainanensis</name>
    <dbReference type="NCBI Taxonomy" id="402648"/>
    <lineage>
        <taxon>Bacteria</taxon>
        <taxon>Bacillati</taxon>
        <taxon>Actinomycetota</taxon>
        <taxon>Actinomycetes</taxon>
        <taxon>Kitasatosporales</taxon>
        <taxon>Streptomycetaceae</taxon>
        <taxon>Streptomyces</taxon>
    </lineage>
</organism>
<evidence type="ECO:0000259" key="3">
    <source>
        <dbReference type="Pfam" id="PF05223"/>
    </source>
</evidence>
<dbReference type="GO" id="GO:0071555">
    <property type="term" value="P:cell wall organization"/>
    <property type="evidence" value="ECO:0007669"/>
    <property type="project" value="TreeGrafter"/>
</dbReference>
<gene>
    <name evidence="4" type="ORF">E1283_11205</name>
</gene>
<dbReference type="Gene3D" id="3.40.710.10">
    <property type="entry name" value="DD-peptidase/beta-lactamase superfamily"/>
    <property type="match status" value="1"/>
</dbReference>
<evidence type="ECO:0000313" key="4">
    <source>
        <dbReference type="EMBL" id="TDC75851.1"/>
    </source>
</evidence>
<dbReference type="EMBL" id="SMKI01000092">
    <property type="protein sequence ID" value="TDC75851.1"/>
    <property type="molecule type" value="Genomic_DNA"/>
</dbReference>
<dbReference type="PANTHER" id="PTHR30627:SF24">
    <property type="entry name" value="PENICILLIN-BINDING PROTEIN 4B"/>
    <property type="match status" value="1"/>
</dbReference>
<proteinExistence type="predicted"/>
<dbReference type="InterPro" id="IPR001460">
    <property type="entry name" value="PCN-bd_Tpept"/>
</dbReference>